<dbReference type="RefSeq" id="XP_009541666.1">
    <property type="nucleotide sequence ID" value="XM_009543371.1"/>
</dbReference>
<feature type="region of interest" description="Disordered" evidence="1">
    <location>
        <begin position="54"/>
        <end position="75"/>
    </location>
</feature>
<dbReference type="AlphaFoldDB" id="W4KPQ7"/>
<dbReference type="Proteomes" id="UP000030671">
    <property type="component" value="Unassembled WGS sequence"/>
</dbReference>
<feature type="region of interest" description="Disordered" evidence="1">
    <location>
        <begin position="1"/>
        <end position="29"/>
    </location>
</feature>
<organism evidence="2 3">
    <name type="scientific">Heterobasidion irregulare (strain TC 32-1)</name>
    <dbReference type="NCBI Taxonomy" id="747525"/>
    <lineage>
        <taxon>Eukaryota</taxon>
        <taxon>Fungi</taxon>
        <taxon>Dikarya</taxon>
        <taxon>Basidiomycota</taxon>
        <taxon>Agaricomycotina</taxon>
        <taxon>Agaricomycetes</taxon>
        <taxon>Russulales</taxon>
        <taxon>Bondarzewiaceae</taxon>
        <taxon>Heterobasidion</taxon>
        <taxon>Heterobasidion annosum species complex</taxon>
    </lineage>
</organism>
<evidence type="ECO:0000313" key="2">
    <source>
        <dbReference type="EMBL" id="ETW87808.1"/>
    </source>
</evidence>
<protein>
    <submittedName>
        <fullName evidence="2">Uncharacterized protein</fullName>
    </submittedName>
</protein>
<evidence type="ECO:0000313" key="3">
    <source>
        <dbReference type="Proteomes" id="UP000030671"/>
    </source>
</evidence>
<dbReference type="HOGENOM" id="CLU_2671352_0_0_1"/>
<dbReference type="GeneID" id="20675830"/>
<dbReference type="KEGG" id="hir:HETIRDRAFT_448224"/>
<accession>W4KPQ7</accession>
<reference evidence="2 3" key="1">
    <citation type="journal article" date="2012" name="New Phytol.">
        <title>Insight into trade-off between wood decay and parasitism from the genome of a fungal forest pathogen.</title>
        <authorList>
            <person name="Olson A."/>
            <person name="Aerts A."/>
            <person name="Asiegbu F."/>
            <person name="Belbahri L."/>
            <person name="Bouzid O."/>
            <person name="Broberg A."/>
            <person name="Canback B."/>
            <person name="Coutinho P.M."/>
            <person name="Cullen D."/>
            <person name="Dalman K."/>
            <person name="Deflorio G."/>
            <person name="van Diepen L.T."/>
            <person name="Dunand C."/>
            <person name="Duplessis S."/>
            <person name="Durling M."/>
            <person name="Gonthier P."/>
            <person name="Grimwood J."/>
            <person name="Fossdal C.G."/>
            <person name="Hansson D."/>
            <person name="Henrissat B."/>
            <person name="Hietala A."/>
            <person name="Himmelstrand K."/>
            <person name="Hoffmeister D."/>
            <person name="Hogberg N."/>
            <person name="James T.Y."/>
            <person name="Karlsson M."/>
            <person name="Kohler A."/>
            <person name="Kues U."/>
            <person name="Lee Y.H."/>
            <person name="Lin Y.C."/>
            <person name="Lind M."/>
            <person name="Lindquist E."/>
            <person name="Lombard V."/>
            <person name="Lucas S."/>
            <person name="Lunden K."/>
            <person name="Morin E."/>
            <person name="Murat C."/>
            <person name="Park J."/>
            <person name="Raffaello T."/>
            <person name="Rouze P."/>
            <person name="Salamov A."/>
            <person name="Schmutz J."/>
            <person name="Solheim H."/>
            <person name="Stahlberg J."/>
            <person name="Velez H."/>
            <person name="de Vries R.P."/>
            <person name="Wiebenga A."/>
            <person name="Woodward S."/>
            <person name="Yakovlev I."/>
            <person name="Garbelotto M."/>
            <person name="Martin F."/>
            <person name="Grigoriev I.V."/>
            <person name="Stenlid J."/>
        </authorList>
    </citation>
    <scope>NUCLEOTIDE SEQUENCE [LARGE SCALE GENOMIC DNA]</scope>
    <source>
        <strain evidence="2 3">TC 32-1</strain>
    </source>
</reference>
<evidence type="ECO:0000256" key="1">
    <source>
        <dbReference type="SAM" id="MobiDB-lite"/>
    </source>
</evidence>
<feature type="compositionally biased region" description="Basic and acidic residues" evidence="1">
    <location>
        <begin position="64"/>
        <end position="75"/>
    </location>
</feature>
<name>W4KPQ7_HETIT</name>
<proteinExistence type="predicted"/>
<dbReference type="EMBL" id="KI925454">
    <property type="protein sequence ID" value="ETW87808.1"/>
    <property type="molecule type" value="Genomic_DNA"/>
</dbReference>
<sequence length="75" mass="8468">MARWTAERVGILGTPHGRQPRVTLPRASKRAGQIWTPTLPTSTLVCHRRLAADVQASPRHRPNRATELDRVVEHE</sequence>
<keyword evidence="3" id="KW-1185">Reference proteome</keyword>
<gene>
    <name evidence="2" type="ORF">HETIRDRAFT_448224</name>
</gene>
<dbReference type="InParanoid" id="W4KPQ7"/>